<dbReference type="Proteomes" id="UP000006690">
    <property type="component" value="Chromosome"/>
</dbReference>
<feature type="chain" id="PRO_5002613989" evidence="3">
    <location>
        <begin position="39"/>
        <end position="149"/>
    </location>
</feature>
<dbReference type="InterPro" id="IPR005220">
    <property type="entry name" value="CarO-like"/>
</dbReference>
<dbReference type="PATRIC" id="fig|932677.3.peg.274"/>
<dbReference type="KEGG" id="paj:PAJ_0249"/>
<sequence length="149" mass="16268">MPGLTVTIQHGHLPLKEYEMKKVLLAALLAMATSGAYAEQGGFKTGDTPPPQSKQDAGYKGSEDTGQTHIDQIRDFRQGGYVTLEGYIVKKLKGDNYQFRDDTGHVTLIAPEKTFGGKTYTANDKVRVSGKVQGKGDKTTLHVTRIDEP</sequence>
<gene>
    <name evidence="4" type="primary">ydeI</name>
    <name evidence="4" type="ordered locus">PAJ_0249</name>
</gene>
<accession>A0A0H3KTF7</accession>
<organism evidence="4 5">
    <name type="scientific">Pantoea ananatis (strain AJ13355)</name>
    <dbReference type="NCBI Taxonomy" id="932677"/>
    <lineage>
        <taxon>Bacteria</taxon>
        <taxon>Pseudomonadati</taxon>
        <taxon>Pseudomonadota</taxon>
        <taxon>Gammaproteobacteria</taxon>
        <taxon>Enterobacterales</taxon>
        <taxon>Erwiniaceae</taxon>
        <taxon>Pantoea</taxon>
    </lineage>
</organism>
<proteinExistence type="predicted"/>
<evidence type="ECO:0000313" key="4">
    <source>
        <dbReference type="EMBL" id="BAK10329.1"/>
    </source>
</evidence>
<dbReference type="SUPFAM" id="SSF101756">
    <property type="entry name" value="Hypothetical protein YgiW"/>
    <property type="match status" value="1"/>
</dbReference>
<keyword evidence="1 3" id="KW-0732">Signal</keyword>
<evidence type="ECO:0000256" key="1">
    <source>
        <dbReference type="ARBA" id="ARBA00022729"/>
    </source>
</evidence>
<dbReference type="eggNOG" id="COG3111">
    <property type="taxonomic scope" value="Bacteria"/>
</dbReference>
<dbReference type="Pfam" id="PF04076">
    <property type="entry name" value="BOF"/>
    <property type="match status" value="1"/>
</dbReference>
<dbReference type="EMBL" id="AP012032">
    <property type="protein sequence ID" value="BAK10329.1"/>
    <property type="molecule type" value="Genomic_DNA"/>
</dbReference>
<evidence type="ECO:0000256" key="3">
    <source>
        <dbReference type="SAM" id="SignalP"/>
    </source>
</evidence>
<dbReference type="PANTHER" id="PTHR36571">
    <property type="entry name" value="PROTEIN YGIW"/>
    <property type="match status" value="1"/>
</dbReference>
<name>A0A0H3KTF7_PANAA</name>
<dbReference type="PANTHER" id="PTHR36571:SF2">
    <property type="entry name" value="PERIPLASMIC PROTEIN"/>
    <property type="match status" value="1"/>
</dbReference>
<dbReference type="InterPro" id="IPR036700">
    <property type="entry name" value="BOBF_sf"/>
</dbReference>
<evidence type="ECO:0000256" key="2">
    <source>
        <dbReference type="SAM" id="MobiDB-lite"/>
    </source>
</evidence>
<dbReference type="Gene3D" id="2.40.50.200">
    <property type="entry name" value="Bacterial OB-fold"/>
    <property type="match status" value="1"/>
</dbReference>
<reference evidence="5" key="1">
    <citation type="journal article" date="2012" name="Appl. Microbiol. Biotechnol.">
        <title>The complete genome sequence of Pantoea ananatis AJ13355, an organism with great biotechnological potential.</title>
        <authorList>
            <person name="Hara Y."/>
            <person name="Kadotani N."/>
            <person name="Izui H."/>
            <person name="Katashkina J.I."/>
            <person name="Kuvaeva T.M."/>
            <person name="Andreeva I.G."/>
            <person name="Golubeva L.I."/>
            <person name="Malko D.B."/>
            <person name="Makeev V.J."/>
            <person name="Mashko S.V."/>
            <person name="Kozlov Y.I."/>
        </authorList>
    </citation>
    <scope>NUCLEOTIDE SEQUENCE [LARGE SCALE GENOMIC DNA]</scope>
    <source>
        <strain evidence="5">AJ13355</strain>
    </source>
</reference>
<evidence type="ECO:0000313" key="5">
    <source>
        <dbReference type="Proteomes" id="UP000006690"/>
    </source>
</evidence>
<dbReference type="NCBIfam" id="NF033674">
    <property type="entry name" value="stress_OB_fold"/>
    <property type="match status" value="1"/>
</dbReference>
<dbReference type="HOGENOM" id="CLU_118907_2_1_6"/>
<feature type="region of interest" description="Disordered" evidence="2">
    <location>
        <begin position="40"/>
        <end position="67"/>
    </location>
</feature>
<feature type="signal peptide" evidence="3">
    <location>
        <begin position="1"/>
        <end position="38"/>
    </location>
</feature>
<protein>
    <submittedName>
        <fullName evidence="4">Periplasmic protein YdeI</fullName>
    </submittedName>
</protein>
<dbReference type="AlphaFoldDB" id="A0A0H3KTF7"/>